<name>A0A918TUN9_9BACT</name>
<protein>
    <recommendedName>
        <fullName evidence="9">Cation:proton antiporter</fullName>
    </recommendedName>
</protein>
<keyword evidence="3 6" id="KW-0812">Transmembrane</keyword>
<sequence length="80" mass="8615">MLTAATLLLVLSLLVSLARLVKAGSYADRVIVVDIATFQLLGLTILLAITNRSELSLLYAFTLALLGFISTLILSRLIKP</sequence>
<evidence type="ECO:0008006" key="9">
    <source>
        <dbReference type="Google" id="ProtNLM"/>
    </source>
</evidence>
<dbReference type="GO" id="GO:0015075">
    <property type="term" value="F:monoatomic ion transmembrane transporter activity"/>
    <property type="evidence" value="ECO:0007669"/>
    <property type="project" value="InterPro"/>
</dbReference>
<feature type="transmembrane region" description="Helical" evidence="6">
    <location>
        <begin position="57"/>
        <end position="78"/>
    </location>
</feature>
<evidence type="ECO:0000256" key="6">
    <source>
        <dbReference type="SAM" id="Phobius"/>
    </source>
</evidence>
<reference evidence="7" key="2">
    <citation type="submission" date="2020-09" db="EMBL/GenBank/DDBJ databases">
        <authorList>
            <person name="Sun Q."/>
            <person name="Kim S."/>
        </authorList>
    </citation>
    <scope>NUCLEOTIDE SEQUENCE</scope>
    <source>
        <strain evidence="7">KCTC 12988</strain>
    </source>
</reference>
<accession>A0A918TUN9</accession>
<evidence type="ECO:0000256" key="3">
    <source>
        <dbReference type="ARBA" id="ARBA00022692"/>
    </source>
</evidence>
<reference evidence="7" key="1">
    <citation type="journal article" date="2014" name="Int. J. Syst. Evol. Microbiol.">
        <title>Complete genome sequence of Corynebacterium casei LMG S-19264T (=DSM 44701T), isolated from a smear-ripened cheese.</title>
        <authorList>
            <consortium name="US DOE Joint Genome Institute (JGI-PGF)"/>
            <person name="Walter F."/>
            <person name="Albersmeier A."/>
            <person name="Kalinowski J."/>
            <person name="Ruckert C."/>
        </authorList>
    </citation>
    <scope>NUCLEOTIDE SEQUENCE</scope>
    <source>
        <strain evidence="7">KCTC 12988</strain>
    </source>
</reference>
<evidence type="ECO:0000313" key="7">
    <source>
        <dbReference type="EMBL" id="GHC62171.1"/>
    </source>
</evidence>
<keyword evidence="8" id="KW-1185">Reference proteome</keyword>
<evidence type="ECO:0000313" key="8">
    <source>
        <dbReference type="Proteomes" id="UP000644507"/>
    </source>
</evidence>
<evidence type="ECO:0000256" key="5">
    <source>
        <dbReference type="ARBA" id="ARBA00023136"/>
    </source>
</evidence>
<dbReference type="Proteomes" id="UP000644507">
    <property type="component" value="Unassembled WGS sequence"/>
</dbReference>
<evidence type="ECO:0000256" key="1">
    <source>
        <dbReference type="ARBA" id="ARBA00004651"/>
    </source>
</evidence>
<evidence type="ECO:0000256" key="2">
    <source>
        <dbReference type="ARBA" id="ARBA00022475"/>
    </source>
</evidence>
<dbReference type="AlphaFoldDB" id="A0A918TUN9"/>
<proteinExistence type="predicted"/>
<dbReference type="RefSeq" id="WP_189572108.1">
    <property type="nucleotide sequence ID" value="NZ_BMXI01000015.1"/>
</dbReference>
<keyword evidence="4 6" id="KW-1133">Transmembrane helix</keyword>
<dbReference type="InterPro" id="IPR007208">
    <property type="entry name" value="MrpF/PhaF-like"/>
</dbReference>
<gene>
    <name evidence="7" type="ORF">GCM10007100_31930</name>
</gene>
<evidence type="ECO:0000256" key="4">
    <source>
        <dbReference type="ARBA" id="ARBA00022989"/>
    </source>
</evidence>
<dbReference type="EMBL" id="BMXI01000015">
    <property type="protein sequence ID" value="GHC62171.1"/>
    <property type="molecule type" value="Genomic_DNA"/>
</dbReference>
<dbReference type="Pfam" id="PF04066">
    <property type="entry name" value="MrpF_PhaF"/>
    <property type="match status" value="1"/>
</dbReference>
<comment type="caution">
    <text evidence="7">The sequence shown here is derived from an EMBL/GenBank/DDBJ whole genome shotgun (WGS) entry which is preliminary data.</text>
</comment>
<keyword evidence="5 6" id="KW-0472">Membrane</keyword>
<dbReference type="GO" id="GO:0005886">
    <property type="term" value="C:plasma membrane"/>
    <property type="evidence" value="ECO:0007669"/>
    <property type="project" value="UniProtKB-SubCell"/>
</dbReference>
<comment type="subcellular location">
    <subcellularLocation>
        <location evidence="1">Cell membrane</location>
        <topology evidence="1">Multi-pass membrane protein</topology>
    </subcellularLocation>
</comment>
<feature type="transmembrane region" description="Helical" evidence="6">
    <location>
        <begin position="30"/>
        <end position="50"/>
    </location>
</feature>
<keyword evidence="2" id="KW-1003">Cell membrane</keyword>
<organism evidence="7 8">
    <name type="scientific">Roseibacillus persicicus</name>
    <dbReference type="NCBI Taxonomy" id="454148"/>
    <lineage>
        <taxon>Bacteria</taxon>
        <taxon>Pseudomonadati</taxon>
        <taxon>Verrucomicrobiota</taxon>
        <taxon>Verrucomicrobiia</taxon>
        <taxon>Verrucomicrobiales</taxon>
        <taxon>Verrucomicrobiaceae</taxon>
        <taxon>Roseibacillus</taxon>
    </lineage>
</organism>